<comment type="caution">
    <text evidence="1">The sequence shown here is derived from an EMBL/GenBank/DDBJ whole genome shotgun (WGS) entry which is preliminary data.</text>
</comment>
<dbReference type="InterPro" id="IPR035996">
    <property type="entry name" value="4pyrrol_Methylase_sf"/>
</dbReference>
<dbReference type="SUPFAM" id="SSF53790">
    <property type="entry name" value="Tetrapyrrole methylase"/>
    <property type="match status" value="1"/>
</dbReference>
<organism evidence="1 2">
    <name type="scientific">Natranaerobius trueperi</name>
    <dbReference type="NCBI Taxonomy" id="759412"/>
    <lineage>
        <taxon>Bacteria</taxon>
        <taxon>Bacillati</taxon>
        <taxon>Bacillota</taxon>
        <taxon>Clostridia</taxon>
        <taxon>Natranaerobiales</taxon>
        <taxon>Natranaerobiaceae</taxon>
        <taxon>Natranaerobius</taxon>
    </lineage>
</organism>
<proteinExistence type="predicted"/>
<dbReference type="EMBL" id="NIQC01000035">
    <property type="protein sequence ID" value="OWZ82878.1"/>
    <property type="molecule type" value="Genomic_DNA"/>
</dbReference>
<dbReference type="Proteomes" id="UP000214588">
    <property type="component" value="Unassembled WGS sequence"/>
</dbReference>
<protein>
    <submittedName>
        <fullName evidence="1">Uncharacterized protein</fullName>
    </submittedName>
</protein>
<keyword evidence="2" id="KW-1185">Reference proteome</keyword>
<gene>
    <name evidence="1" type="ORF">CDO51_11625</name>
</gene>
<sequence length="65" mass="7327">MGAGSGDDDLITKKGINCIKKADDSNNAELIYVGKKPNNHTLSQEEIYWSFKIMVTRKVRYHGIN</sequence>
<dbReference type="OrthoDB" id="9815856at2"/>
<accession>A0A226BV15</accession>
<evidence type="ECO:0000313" key="1">
    <source>
        <dbReference type="EMBL" id="OWZ82878.1"/>
    </source>
</evidence>
<reference evidence="1 2" key="1">
    <citation type="submission" date="2017-06" db="EMBL/GenBank/DDBJ databases">
        <title>Draft Genome Sequence of Natranaerobius trueperi halophilic, alkalithermophilic bacteria from soda lakes.</title>
        <authorList>
            <person name="Zhao B."/>
        </authorList>
    </citation>
    <scope>NUCLEOTIDE SEQUENCE [LARGE SCALE GENOMIC DNA]</scope>
    <source>
        <strain evidence="1 2">DSM 18760</strain>
    </source>
</reference>
<dbReference type="GO" id="GO:0008168">
    <property type="term" value="F:methyltransferase activity"/>
    <property type="evidence" value="ECO:0007669"/>
    <property type="project" value="InterPro"/>
</dbReference>
<dbReference type="AlphaFoldDB" id="A0A226BV15"/>
<evidence type="ECO:0000313" key="2">
    <source>
        <dbReference type="Proteomes" id="UP000214588"/>
    </source>
</evidence>
<dbReference type="RefSeq" id="WP_089024405.1">
    <property type="nucleotide sequence ID" value="NZ_NIQC01000035.1"/>
</dbReference>
<name>A0A226BV15_9FIRM</name>